<dbReference type="CDD" id="cd00086">
    <property type="entry name" value="homeodomain"/>
    <property type="match status" value="1"/>
</dbReference>
<evidence type="ECO:0000256" key="2">
    <source>
        <dbReference type="ARBA" id="ARBA00010896"/>
    </source>
</evidence>
<dbReference type="PROSITE" id="PS00027">
    <property type="entry name" value="HOMEOBOX_1"/>
    <property type="match status" value="1"/>
</dbReference>
<feature type="region of interest" description="Disordered" evidence="8">
    <location>
        <begin position="343"/>
        <end position="402"/>
    </location>
</feature>
<protein>
    <recommendedName>
        <fullName evidence="9">Homeobox domain-containing protein</fullName>
    </recommendedName>
</protein>
<dbReference type="GeneID" id="28733675"/>
<organism evidence="10 11">
    <name type="scientific">Cyphellophora attinorum</name>
    <dbReference type="NCBI Taxonomy" id="1664694"/>
    <lineage>
        <taxon>Eukaryota</taxon>
        <taxon>Fungi</taxon>
        <taxon>Dikarya</taxon>
        <taxon>Ascomycota</taxon>
        <taxon>Pezizomycotina</taxon>
        <taxon>Eurotiomycetes</taxon>
        <taxon>Chaetothyriomycetidae</taxon>
        <taxon>Chaetothyriales</taxon>
        <taxon>Cyphellophoraceae</taxon>
        <taxon>Cyphellophora</taxon>
    </lineage>
</organism>
<dbReference type="SMART" id="SM00389">
    <property type="entry name" value="HOX"/>
    <property type="match status" value="1"/>
</dbReference>
<sequence length="657" mass="71451">MEEYVIGYPGHEYAEFGYAHGGYYEEFDDINGEPSTRPRLTKDQVEVLEAQFQANHKPSSVVKRQLAMQTMLTLPRVANWFQNRRAKAKQQKKQEEYESSQVQEDTIEPGPQSASQDAPLKVETDSQVRDSPHASSSRPSTSPGSSTTPDANALRQNRLASYASVDRLMAQQPTPAVAASRPVSLARGSDQLQQPTPIHPHQRSLSAITKPQVPQWPAKETSDARDSWQAPPQHFQDTSFDFGFGSDSIAPVPLESTAMPGVPRDSDFSTPIAASAESWPHHLHMPPPLFHEQMGPNGDLQSPELPSPIYHDSRRSSGTEALAANFGSFALATPVDDYHSDLDGPDDLSPPETHIDIASRRKRPGPAALTSASLRSRSYGALTSTSPTVRSGFTPPSHTVRHVKSTGHSLNARFAGVRKPSSAQRSPVNTSFAQAEAYQRLLLQQASDNGQMTSHSVGSATPIASPGLSINTQVGDTLLAHKAEIARSYQLAASQHLTLATASPPATPFGNEYIQHQPPPVSAPPQYAAFADYTPPYSAGPSTTSSWPDAPLTSPEVPGFSTHTFSQVQRMSHGSDPGAWNPHNIHPSHFVLPSDDRHSYHGGSDIPNMHPAKPPEFFIQEFPKQKEEHARAAQALAQSRPKNYVFANTAPADYDQT</sequence>
<evidence type="ECO:0000256" key="7">
    <source>
        <dbReference type="RuleBase" id="RU000682"/>
    </source>
</evidence>
<keyword evidence="4 6" id="KW-0371">Homeobox</keyword>
<comment type="caution">
    <text evidence="10">The sequence shown here is derived from an EMBL/GenBank/DDBJ whole genome shotgun (WGS) entry which is preliminary data.</text>
</comment>
<dbReference type="Gene3D" id="1.10.10.60">
    <property type="entry name" value="Homeodomain-like"/>
    <property type="match status" value="1"/>
</dbReference>
<dbReference type="PANTHER" id="PTHR24341">
    <property type="entry name" value="HOMEOBOX PROTEIN ENGRAILED"/>
    <property type="match status" value="1"/>
</dbReference>
<feature type="compositionally biased region" description="Low complexity" evidence="8">
    <location>
        <begin position="367"/>
        <end position="378"/>
    </location>
</feature>
<feature type="compositionally biased region" description="Basic and acidic residues" evidence="8">
    <location>
        <begin position="120"/>
        <end position="132"/>
    </location>
</feature>
<keyword evidence="3 6" id="KW-0238">DNA-binding</keyword>
<dbReference type="InterPro" id="IPR009057">
    <property type="entry name" value="Homeodomain-like_sf"/>
</dbReference>
<keyword evidence="5 6" id="KW-0539">Nucleus</keyword>
<dbReference type="Proteomes" id="UP000038010">
    <property type="component" value="Unassembled WGS sequence"/>
</dbReference>
<dbReference type="OrthoDB" id="6159439at2759"/>
<dbReference type="VEuPathDB" id="FungiDB:AB675_1872"/>
<feature type="compositionally biased region" description="Polar residues" evidence="8">
    <location>
        <begin position="381"/>
        <end position="397"/>
    </location>
</feature>
<reference evidence="10 11" key="1">
    <citation type="submission" date="2015-06" db="EMBL/GenBank/DDBJ databases">
        <title>Draft genome of the ant-associated black yeast Phialophora attae CBS 131958.</title>
        <authorList>
            <person name="Moreno L.F."/>
            <person name="Stielow B.J."/>
            <person name="de Hoog S."/>
            <person name="Vicente V.A."/>
            <person name="Weiss V.A."/>
            <person name="de Vries M."/>
            <person name="Cruz L.M."/>
            <person name="Souza E.M."/>
        </authorList>
    </citation>
    <scope>NUCLEOTIDE SEQUENCE [LARGE SCALE GENOMIC DNA]</scope>
    <source>
        <strain evidence="10 11">CBS 131958</strain>
    </source>
</reference>
<evidence type="ECO:0000256" key="6">
    <source>
        <dbReference type="PROSITE-ProRule" id="PRU00108"/>
    </source>
</evidence>
<keyword evidence="11" id="KW-1185">Reference proteome</keyword>
<dbReference type="FunFam" id="1.10.10.60:FF:000171">
    <property type="entry name" value="Homeobox transcription factor"/>
    <property type="match status" value="1"/>
</dbReference>
<evidence type="ECO:0000256" key="4">
    <source>
        <dbReference type="ARBA" id="ARBA00023155"/>
    </source>
</evidence>
<dbReference type="GO" id="GO:0016586">
    <property type="term" value="C:RSC-type complex"/>
    <property type="evidence" value="ECO:0007669"/>
    <property type="project" value="TreeGrafter"/>
</dbReference>
<evidence type="ECO:0000256" key="8">
    <source>
        <dbReference type="SAM" id="MobiDB-lite"/>
    </source>
</evidence>
<name>A0A0N1P072_9EURO</name>
<dbReference type="SUPFAM" id="SSF46689">
    <property type="entry name" value="Homeodomain-like"/>
    <property type="match status" value="1"/>
</dbReference>
<feature type="domain" description="Homeobox" evidence="9">
    <location>
        <begin position="31"/>
        <end position="91"/>
    </location>
</feature>
<dbReference type="RefSeq" id="XP_018003057.1">
    <property type="nucleotide sequence ID" value="XM_018141795.1"/>
</dbReference>
<dbReference type="InterPro" id="IPR001356">
    <property type="entry name" value="HD"/>
</dbReference>
<dbReference type="EMBL" id="LFJN01000006">
    <property type="protein sequence ID" value="KPI43094.1"/>
    <property type="molecule type" value="Genomic_DNA"/>
</dbReference>
<evidence type="ECO:0000313" key="10">
    <source>
        <dbReference type="EMBL" id="KPI43094.1"/>
    </source>
</evidence>
<evidence type="ECO:0000256" key="3">
    <source>
        <dbReference type="ARBA" id="ARBA00023125"/>
    </source>
</evidence>
<feature type="DNA-binding region" description="Homeobox" evidence="6">
    <location>
        <begin position="33"/>
        <end position="92"/>
    </location>
</feature>
<accession>A0A0N1P072</accession>
<evidence type="ECO:0000259" key="9">
    <source>
        <dbReference type="PROSITE" id="PS50071"/>
    </source>
</evidence>
<feature type="region of interest" description="Disordered" evidence="8">
    <location>
        <begin position="85"/>
        <end position="152"/>
    </location>
</feature>
<proteinExistence type="inferred from homology"/>
<dbReference type="GO" id="GO:0000981">
    <property type="term" value="F:DNA-binding transcription factor activity, RNA polymerase II-specific"/>
    <property type="evidence" value="ECO:0007669"/>
    <property type="project" value="InterPro"/>
</dbReference>
<evidence type="ECO:0000256" key="1">
    <source>
        <dbReference type="ARBA" id="ARBA00004123"/>
    </source>
</evidence>
<dbReference type="GO" id="GO:0003677">
    <property type="term" value="F:DNA binding"/>
    <property type="evidence" value="ECO:0007669"/>
    <property type="project" value="UniProtKB-UniRule"/>
</dbReference>
<evidence type="ECO:0000256" key="5">
    <source>
        <dbReference type="ARBA" id="ARBA00023242"/>
    </source>
</evidence>
<evidence type="ECO:0000313" key="11">
    <source>
        <dbReference type="Proteomes" id="UP000038010"/>
    </source>
</evidence>
<dbReference type="InterPro" id="IPR050720">
    <property type="entry name" value="Engrailed_Homeobox_TFs"/>
</dbReference>
<comment type="subcellular location">
    <subcellularLocation>
        <location evidence="1 6 7">Nucleus</location>
    </subcellularLocation>
</comment>
<gene>
    <name evidence="10" type="ORF">AB675_1872</name>
</gene>
<dbReference type="AlphaFoldDB" id="A0A0N1P072"/>
<feature type="region of interest" description="Disordered" evidence="8">
    <location>
        <begin position="173"/>
        <end position="240"/>
    </location>
</feature>
<feature type="compositionally biased region" description="Low complexity" evidence="8">
    <location>
        <begin position="133"/>
        <end position="149"/>
    </location>
</feature>
<dbReference type="InterPro" id="IPR017970">
    <property type="entry name" value="Homeobox_CS"/>
</dbReference>
<comment type="similarity">
    <text evidence="2">Belongs to the engrailed homeobox family.</text>
</comment>
<dbReference type="Pfam" id="PF00046">
    <property type="entry name" value="Homeodomain"/>
    <property type="match status" value="1"/>
</dbReference>
<dbReference type="PROSITE" id="PS50071">
    <property type="entry name" value="HOMEOBOX_2"/>
    <property type="match status" value="1"/>
</dbReference>
<dbReference type="STRING" id="1664694.A0A0N1P072"/>
<dbReference type="PANTHER" id="PTHR24341:SF6">
    <property type="entry name" value="HOMEOBOX PROTEIN INVECTED"/>
    <property type="match status" value="1"/>
</dbReference>